<dbReference type="PANTHER" id="PTHR43302">
    <property type="entry name" value="TRANSPORTER ARSB-RELATED"/>
    <property type="match status" value="1"/>
</dbReference>
<reference evidence="10 11" key="1">
    <citation type="submission" date="2019-07" db="EMBL/GenBank/DDBJ databases">
        <title>Tepidimonas sediminis YIM 72259 draft genome.</title>
        <authorList>
            <person name="Da Costa M.S."/>
            <person name="Froufe H.J.C."/>
            <person name="Egas C."/>
            <person name="Albuquerque L."/>
        </authorList>
    </citation>
    <scope>NUCLEOTIDE SEQUENCE [LARGE SCALE GENOMIC DNA]</scope>
    <source>
        <strain evidence="10 11">YIM 72259</strain>
    </source>
</reference>
<evidence type="ECO:0000256" key="8">
    <source>
        <dbReference type="SAM" id="Phobius"/>
    </source>
</evidence>
<dbReference type="EMBL" id="VJND01000003">
    <property type="protein sequence ID" value="TSE26486.1"/>
    <property type="molecule type" value="Genomic_DNA"/>
</dbReference>
<dbReference type="GO" id="GO:0015105">
    <property type="term" value="F:arsenite transmembrane transporter activity"/>
    <property type="evidence" value="ECO:0007669"/>
    <property type="project" value="InterPro"/>
</dbReference>
<evidence type="ECO:0000256" key="4">
    <source>
        <dbReference type="ARBA" id="ARBA00022475"/>
    </source>
</evidence>
<evidence type="ECO:0000256" key="3">
    <source>
        <dbReference type="ARBA" id="ARBA00022448"/>
    </source>
</evidence>
<dbReference type="OrthoDB" id="3177666at2"/>
<comment type="caution">
    <text evidence="10">The sequence shown here is derived from an EMBL/GenBank/DDBJ whole genome shotgun (WGS) entry which is preliminary data.</text>
</comment>
<feature type="transmembrane region" description="Helical" evidence="8">
    <location>
        <begin position="234"/>
        <end position="264"/>
    </location>
</feature>
<feature type="transmembrane region" description="Helical" evidence="8">
    <location>
        <begin position="177"/>
        <end position="201"/>
    </location>
</feature>
<evidence type="ECO:0000256" key="1">
    <source>
        <dbReference type="ARBA" id="ARBA00004651"/>
    </source>
</evidence>
<organism evidence="10 11">
    <name type="scientific">Tepidimonas sediminis</name>
    <dbReference type="NCBI Taxonomy" id="2588941"/>
    <lineage>
        <taxon>Bacteria</taxon>
        <taxon>Pseudomonadati</taxon>
        <taxon>Pseudomonadota</taxon>
        <taxon>Betaproteobacteria</taxon>
        <taxon>Burkholderiales</taxon>
        <taxon>Tepidimonas</taxon>
    </lineage>
</organism>
<evidence type="ECO:0000313" key="11">
    <source>
        <dbReference type="Proteomes" id="UP000320225"/>
    </source>
</evidence>
<dbReference type="InterPro" id="IPR004680">
    <property type="entry name" value="Cit_transptr-like_dom"/>
</dbReference>
<protein>
    <submittedName>
        <fullName evidence="10">Putative transporter</fullName>
    </submittedName>
</protein>
<feature type="transmembrane region" description="Helical" evidence="8">
    <location>
        <begin position="6"/>
        <end position="28"/>
    </location>
</feature>
<feature type="transmembrane region" description="Helical" evidence="8">
    <location>
        <begin position="360"/>
        <end position="380"/>
    </location>
</feature>
<feature type="transmembrane region" description="Helical" evidence="8">
    <location>
        <begin position="69"/>
        <end position="94"/>
    </location>
</feature>
<gene>
    <name evidence="10" type="ORF">Tsedi_00787</name>
</gene>
<dbReference type="InterPro" id="IPR000802">
    <property type="entry name" value="Arsenical_pump_ArsB"/>
</dbReference>
<dbReference type="PANTHER" id="PTHR43302:SF5">
    <property type="entry name" value="TRANSPORTER ARSB-RELATED"/>
    <property type="match status" value="1"/>
</dbReference>
<keyword evidence="5 8" id="KW-0812">Transmembrane</keyword>
<evidence type="ECO:0000313" key="10">
    <source>
        <dbReference type="EMBL" id="TSE26486.1"/>
    </source>
</evidence>
<keyword evidence="4" id="KW-1003">Cell membrane</keyword>
<evidence type="ECO:0000256" key="2">
    <source>
        <dbReference type="ARBA" id="ARBA00009843"/>
    </source>
</evidence>
<evidence type="ECO:0000256" key="7">
    <source>
        <dbReference type="ARBA" id="ARBA00023136"/>
    </source>
</evidence>
<feature type="domain" description="Citrate transporter-like" evidence="9">
    <location>
        <begin position="35"/>
        <end position="359"/>
    </location>
</feature>
<name>A0A554WSC3_9BURK</name>
<feature type="transmembrane region" description="Helical" evidence="8">
    <location>
        <begin position="392"/>
        <end position="412"/>
    </location>
</feature>
<accession>A0A554WSC3</accession>
<dbReference type="PRINTS" id="PR00758">
    <property type="entry name" value="ARSENICPUMP"/>
</dbReference>
<evidence type="ECO:0000259" key="9">
    <source>
        <dbReference type="Pfam" id="PF03600"/>
    </source>
</evidence>
<dbReference type="AlphaFoldDB" id="A0A554WSC3"/>
<keyword evidence="11" id="KW-1185">Reference proteome</keyword>
<dbReference type="Pfam" id="PF03600">
    <property type="entry name" value="CitMHS"/>
    <property type="match status" value="1"/>
</dbReference>
<evidence type="ECO:0000256" key="5">
    <source>
        <dbReference type="ARBA" id="ARBA00022692"/>
    </source>
</evidence>
<keyword evidence="6 8" id="KW-1133">Transmembrane helix</keyword>
<dbReference type="GO" id="GO:0005886">
    <property type="term" value="C:plasma membrane"/>
    <property type="evidence" value="ECO:0007669"/>
    <property type="project" value="UniProtKB-SubCell"/>
</dbReference>
<dbReference type="RefSeq" id="WP_143893826.1">
    <property type="nucleotide sequence ID" value="NZ_VJND01000003.1"/>
</dbReference>
<comment type="similarity">
    <text evidence="2">Belongs to the CitM (TC 2.A.11) transporter family.</text>
</comment>
<comment type="subcellular location">
    <subcellularLocation>
        <location evidence="1">Cell membrane</location>
        <topology evidence="1">Multi-pass membrane protein</topology>
    </subcellularLocation>
</comment>
<proteinExistence type="inferred from homology"/>
<evidence type="ECO:0000256" key="6">
    <source>
        <dbReference type="ARBA" id="ARBA00022989"/>
    </source>
</evidence>
<feature type="transmembrane region" description="Helical" evidence="8">
    <location>
        <begin position="106"/>
        <end position="132"/>
    </location>
</feature>
<feature type="transmembrane region" description="Helical" evidence="8">
    <location>
        <begin position="144"/>
        <end position="165"/>
    </location>
</feature>
<dbReference type="Proteomes" id="UP000320225">
    <property type="component" value="Unassembled WGS sequence"/>
</dbReference>
<keyword evidence="7 8" id="KW-0472">Membrane</keyword>
<feature type="transmembrane region" description="Helical" evidence="8">
    <location>
        <begin position="276"/>
        <end position="295"/>
    </location>
</feature>
<keyword evidence="3" id="KW-0813">Transport</keyword>
<sequence>MSLPDALDWVTLGTLAVFAMVYLGMFLGGLPRTGLDRSGVALLGAIAMIAVQGWSVAEAAAAIDLPTIVLLFAFMLLSAQMRLGGFYGAVTLAVGRRAWPPAALMAALLALVAVLSAVFSNDVVCLAVTPVVVRIAWRRGWDPVPWLVAVACAANIGSAATLIGNPQNMLIGSVLKLPFAAYSAQALPPVLLALAALWLWMVGVLRRTPPRVAPPVAALDDAPPYDRWQSAKGLLVAAALLAAFVLTDWPHEGVALVAAGVLLLSRRLHSVQFMGLVDWPLLLLFMGLFVVNAGLQRTGLAAQAVDWMGRHGLALHEPLVLAGAGLALSNLVSNVPAVMLLLPHVQGTGAGVTLALASTYAGNLLLVGSIANLIVADLAARDGVRLDWRRHAAIGVPATLLSLLTWALWAAVSGPAA</sequence>
<feature type="transmembrane region" description="Helical" evidence="8">
    <location>
        <begin position="40"/>
        <end position="63"/>
    </location>
</feature>